<dbReference type="InterPro" id="IPR013762">
    <property type="entry name" value="Integrase-like_cat_sf"/>
</dbReference>
<dbReference type="InterPro" id="IPR050090">
    <property type="entry name" value="Tyrosine_recombinase_XerCD"/>
</dbReference>
<dbReference type="PROSITE" id="PS51898">
    <property type="entry name" value="TYR_RECOMBINASE"/>
    <property type="match status" value="1"/>
</dbReference>
<keyword evidence="4" id="KW-0233">DNA recombination</keyword>
<keyword evidence="3 5" id="KW-0238">DNA-binding</keyword>
<evidence type="ECO:0000256" key="1">
    <source>
        <dbReference type="ARBA" id="ARBA00008857"/>
    </source>
</evidence>
<dbReference type="STRING" id="1760988.SAMN02949497_1903"/>
<evidence type="ECO:0000256" key="5">
    <source>
        <dbReference type="PROSITE-ProRule" id="PRU01248"/>
    </source>
</evidence>
<sequence length="371" mass="41927">MAKRTHPGLYWNKKTGEGSIDKRVGGSRVRHRFKAGTQQEAEAEYLAAIDRARTGQAQANQPRKLTFLDAAAQYLETATKASIGRDADSLAALRPHIGHLPLDQIHQGTLEDFIAARRGEGIKSSTLRRDLAVVRMVLTKAARVWRDPDGKPWLSQAVPLLEAPDWDDAAEPHPLKWEEQRALFQALPKHLAEMALFAVNTGQREQVVCSLRWDWEEGIPELDAKVFMVPGRPVARYGWEGTKSKEDGVIVLNRTARAVIEARRGLDPEWVFTYRGHRIDRMNNSGWRKAWRAAGLPRDDRTLAGVHNLRHTFARRLRLVGVPLETRKALMDHADGDITVHYSPAELRELLDAVERIVEMEEAPTLLRVAR</sequence>
<dbReference type="PROSITE" id="PS51900">
    <property type="entry name" value="CB"/>
    <property type="match status" value="1"/>
</dbReference>
<feature type="domain" description="Core-binding (CB)" evidence="7">
    <location>
        <begin position="65"/>
        <end position="142"/>
    </location>
</feature>
<dbReference type="Proteomes" id="UP000192923">
    <property type="component" value="Unassembled WGS sequence"/>
</dbReference>
<comment type="similarity">
    <text evidence="1">Belongs to the 'phage' integrase family.</text>
</comment>
<evidence type="ECO:0000256" key="2">
    <source>
        <dbReference type="ARBA" id="ARBA00022908"/>
    </source>
</evidence>
<dbReference type="PANTHER" id="PTHR30349">
    <property type="entry name" value="PHAGE INTEGRASE-RELATED"/>
    <property type="match status" value="1"/>
</dbReference>
<dbReference type="Gene3D" id="1.10.443.10">
    <property type="entry name" value="Intergrase catalytic core"/>
    <property type="match status" value="1"/>
</dbReference>
<protein>
    <submittedName>
        <fullName evidence="8">Site-specific recombinase XerD</fullName>
    </submittedName>
</protein>
<gene>
    <name evidence="8" type="ORF">SAMN02949497_1903</name>
</gene>
<dbReference type="OrthoDB" id="662444at2"/>
<dbReference type="EMBL" id="FXAM01000001">
    <property type="protein sequence ID" value="SMF94583.1"/>
    <property type="molecule type" value="Genomic_DNA"/>
</dbReference>
<keyword evidence="9" id="KW-1185">Reference proteome</keyword>
<dbReference type="GO" id="GO:0015074">
    <property type="term" value="P:DNA integration"/>
    <property type="evidence" value="ECO:0007669"/>
    <property type="project" value="UniProtKB-KW"/>
</dbReference>
<feature type="domain" description="Tyr recombinase" evidence="6">
    <location>
        <begin position="170"/>
        <end position="356"/>
    </location>
</feature>
<evidence type="ECO:0000259" key="7">
    <source>
        <dbReference type="PROSITE" id="PS51900"/>
    </source>
</evidence>
<dbReference type="InterPro" id="IPR010998">
    <property type="entry name" value="Integrase_recombinase_N"/>
</dbReference>
<accession>A0A1Y6D166</accession>
<dbReference type="InterPro" id="IPR044068">
    <property type="entry name" value="CB"/>
</dbReference>
<evidence type="ECO:0000256" key="4">
    <source>
        <dbReference type="ARBA" id="ARBA00023172"/>
    </source>
</evidence>
<dbReference type="Pfam" id="PF00589">
    <property type="entry name" value="Phage_integrase"/>
    <property type="match status" value="1"/>
</dbReference>
<dbReference type="SUPFAM" id="SSF56349">
    <property type="entry name" value="DNA breaking-rejoining enzymes"/>
    <property type="match status" value="1"/>
</dbReference>
<dbReference type="Gene3D" id="1.10.150.130">
    <property type="match status" value="1"/>
</dbReference>
<proteinExistence type="inferred from homology"/>
<evidence type="ECO:0000256" key="3">
    <source>
        <dbReference type="ARBA" id="ARBA00023125"/>
    </source>
</evidence>
<dbReference type="AlphaFoldDB" id="A0A1Y6D166"/>
<dbReference type="InterPro" id="IPR011010">
    <property type="entry name" value="DNA_brk_join_enz"/>
</dbReference>
<dbReference type="GO" id="GO:0006310">
    <property type="term" value="P:DNA recombination"/>
    <property type="evidence" value="ECO:0007669"/>
    <property type="project" value="UniProtKB-KW"/>
</dbReference>
<keyword evidence="2" id="KW-0229">DNA integration</keyword>
<reference evidence="8 9" key="1">
    <citation type="submission" date="2016-12" db="EMBL/GenBank/DDBJ databases">
        <authorList>
            <person name="Song W.-J."/>
            <person name="Kurnit D.M."/>
        </authorList>
    </citation>
    <scope>NUCLEOTIDE SEQUENCE [LARGE SCALE GENOMIC DNA]</scope>
    <source>
        <strain evidence="8 9">175</strain>
    </source>
</reference>
<name>A0A1Y6D166_9GAMM</name>
<dbReference type="InterPro" id="IPR002104">
    <property type="entry name" value="Integrase_catalytic"/>
</dbReference>
<organism evidence="8 9">
    <name type="scientific">Methylomagnum ishizawai</name>
    <dbReference type="NCBI Taxonomy" id="1760988"/>
    <lineage>
        <taxon>Bacteria</taxon>
        <taxon>Pseudomonadati</taxon>
        <taxon>Pseudomonadota</taxon>
        <taxon>Gammaproteobacteria</taxon>
        <taxon>Methylococcales</taxon>
        <taxon>Methylococcaceae</taxon>
        <taxon>Methylomagnum</taxon>
    </lineage>
</organism>
<dbReference type="PANTHER" id="PTHR30349:SF41">
    <property type="entry name" value="INTEGRASE_RECOMBINASE PROTEIN MJ0367-RELATED"/>
    <property type="match status" value="1"/>
</dbReference>
<evidence type="ECO:0000313" key="9">
    <source>
        <dbReference type="Proteomes" id="UP000192923"/>
    </source>
</evidence>
<evidence type="ECO:0000259" key="6">
    <source>
        <dbReference type="PROSITE" id="PS51898"/>
    </source>
</evidence>
<dbReference type="GO" id="GO:0003677">
    <property type="term" value="F:DNA binding"/>
    <property type="evidence" value="ECO:0007669"/>
    <property type="project" value="UniProtKB-UniRule"/>
</dbReference>
<dbReference type="RefSeq" id="WP_085212074.1">
    <property type="nucleotide sequence ID" value="NZ_FXAM01000001.1"/>
</dbReference>
<evidence type="ECO:0000313" key="8">
    <source>
        <dbReference type="EMBL" id="SMF94583.1"/>
    </source>
</evidence>